<gene>
    <name evidence="3" type="ORF">IAB28_06625</name>
</gene>
<evidence type="ECO:0000313" key="4">
    <source>
        <dbReference type="Proteomes" id="UP000824250"/>
    </source>
</evidence>
<proteinExistence type="predicted"/>
<name>A0A9D1D6H0_9FIRM</name>
<reference evidence="3" key="1">
    <citation type="submission" date="2020-10" db="EMBL/GenBank/DDBJ databases">
        <authorList>
            <person name="Gilroy R."/>
        </authorList>
    </citation>
    <scope>NUCLEOTIDE SEQUENCE</scope>
    <source>
        <strain evidence="3">CHK180-2868</strain>
    </source>
</reference>
<dbReference type="Proteomes" id="UP000824250">
    <property type="component" value="Unassembled WGS sequence"/>
</dbReference>
<comment type="caution">
    <text evidence="3">The sequence shown here is derived from an EMBL/GenBank/DDBJ whole genome shotgun (WGS) entry which is preliminary data.</text>
</comment>
<evidence type="ECO:0000256" key="1">
    <source>
        <dbReference type="SAM" id="Coils"/>
    </source>
</evidence>
<organism evidence="3 4">
    <name type="scientific">Candidatus Copromonas faecavium</name>
    <name type="common">nom. illeg.</name>
    <dbReference type="NCBI Taxonomy" id="2840740"/>
    <lineage>
        <taxon>Bacteria</taxon>
        <taxon>Bacillati</taxon>
        <taxon>Bacillota</taxon>
        <taxon>Clostridia</taxon>
        <taxon>Lachnospirales</taxon>
        <taxon>Lachnospiraceae</taxon>
        <taxon>Candidatus Copromonas (nom. illeg.)</taxon>
    </lineage>
</organism>
<protein>
    <submittedName>
        <fullName evidence="3">Uncharacterized protein</fullName>
    </submittedName>
</protein>
<evidence type="ECO:0000256" key="2">
    <source>
        <dbReference type="SAM" id="MobiDB-lite"/>
    </source>
</evidence>
<sequence length="275" mass="31427">MGKKDIFRTAVIGGYQKDDVMDYVRSLENEKETIRVLTRKESNGVKAQLEREKAASEEMRKRIAAMQEKITYLEEEKKNWQENPEQIREETNDYARLELQKLMEEMKKSNERLEKRCQQLERCIMAVSSSGTVLGETEEQAEEGYKMEQEKENAAQVPKVEIESSEMKEIKTVPDDALPKKENETAGQTPQESMVSDSGQQAILVSNGTEQADEEATKEKVDSGTESTASDSLPLSECMQEELSSYEKKARQSLNGTREKIASLLKTLEDRQEFF</sequence>
<accession>A0A9D1D6H0</accession>
<feature type="compositionally biased region" description="Basic and acidic residues" evidence="2">
    <location>
        <begin position="144"/>
        <end position="153"/>
    </location>
</feature>
<dbReference type="EMBL" id="DVGC01000036">
    <property type="protein sequence ID" value="HIR05624.1"/>
    <property type="molecule type" value="Genomic_DNA"/>
</dbReference>
<keyword evidence="1" id="KW-0175">Coiled coil</keyword>
<feature type="region of interest" description="Disordered" evidence="2">
    <location>
        <begin position="144"/>
        <end position="244"/>
    </location>
</feature>
<feature type="compositionally biased region" description="Polar residues" evidence="2">
    <location>
        <begin position="185"/>
        <end position="210"/>
    </location>
</feature>
<feature type="coiled-coil region" evidence="1">
    <location>
        <begin position="46"/>
        <end position="123"/>
    </location>
</feature>
<evidence type="ECO:0000313" key="3">
    <source>
        <dbReference type="EMBL" id="HIR05624.1"/>
    </source>
</evidence>
<feature type="compositionally biased region" description="Basic and acidic residues" evidence="2">
    <location>
        <begin position="160"/>
        <end position="184"/>
    </location>
</feature>
<reference evidence="3" key="2">
    <citation type="journal article" date="2021" name="PeerJ">
        <title>Extensive microbial diversity within the chicken gut microbiome revealed by metagenomics and culture.</title>
        <authorList>
            <person name="Gilroy R."/>
            <person name="Ravi A."/>
            <person name="Getino M."/>
            <person name="Pursley I."/>
            <person name="Horton D.L."/>
            <person name="Alikhan N.F."/>
            <person name="Baker D."/>
            <person name="Gharbi K."/>
            <person name="Hall N."/>
            <person name="Watson M."/>
            <person name="Adriaenssens E.M."/>
            <person name="Foster-Nyarko E."/>
            <person name="Jarju S."/>
            <person name="Secka A."/>
            <person name="Antonio M."/>
            <person name="Oren A."/>
            <person name="Chaudhuri R.R."/>
            <person name="La Ragione R."/>
            <person name="Hildebrand F."/>
            <person name="Pallen M.J."/>
        </authorList>
    </citation>
    <scope>NUCLEOTIDE SEQUENCE</scope>
    <source>
        <strain evidence="3">CHK180-2868</strain>
    </source>
</reference>
<dbReference type="AlphaFoldDB" id="A0A9D1D6H0"/>
<feature type="compositionally biased region" description="Polar residues" evidence="2">
    <location>
        <begin position="224"/>
        <end position="233"/>
    </location>
</feature>